<evidence type="ECO:0000259" key="3">
    <source>
        <dbReference type="Pfam" id="PF00557"/>
    </source>
</evidence>
<dbReference type="AlphaFoldDB" id="A0A2V3ITQ4"/>
<name>A0A2V3ITQ4_9FLOR</name>
<gene>
    <name evidence="4" type="ORF">BWQ96_04777</name>
</gene>
<comment type="caution">
    <text evidence="4">The sequence shown here is derived from an EMBL/GenBank/DDBJ whole genome shotgun (WGS) entry which is preliminary data.</text>
</comment>
<dbReference type="SUPFAM" id="SSF46785">
    <property type="entry name" value="Winged helix' DNA-binding domain"/>
    <property type="match status" value="1"/>
</dbReference>
<dbReference type="SUPFAM" id="SSF55920">
    <property type="entry name" value="Creatinase/aminopeptidase"/>
    <property type="match status" value="1"/>
</dbReference>
<dbReference type="InterPro" id="IPR036005">
    <property type="entry name" value="Creatinase/aminopeptidase-like"/>
</dbReference>
<dbReference type="CDD" id="cd01089">
    <property type="entry name" value="PA2G4-like"/>
    <property type="match status" value="1"/>
</dbReference>
<reference evidence="4 5" key="1">
    <citation type="journal article" date="2018" name="Mol. Biol. Evol.">
        <title>Analysis of the draft genome of the red seaweed Gracilariopsis chorda provides insights into genome size evolution in Rhodophyta.</title>
        <authorList>
            <person name="Lee J."/>
            <person name="Yang E.C."/>
            <person name="Graf L."/>
            <person name="Yang J.H."/>
            <person name="Qiu H."/>
            <person name="Zel Zion U."/>
            <person name="Chan C.X."/>
            <person name="Stephens T.G."/>
            <person name="Weber A.P.M."/>
            <person name="Boo G.H."/>
            <person name="Boo S.M."/>
            <person name="Kim K.M."/>
            <person name="Shin Y."/>
            <person name="Jung M."/>
            <person name="Lee S.J."/>
            <person name="Yim H.S."/>
            <person name="Lee J.H."/>
            <person name="Bhattacharya D."/>
            <person name="Yoon H.S."/>
        </authorList>
    </citation>
    <scope>NUCLEOTIDE SEQUENCE [LARGE SCALE GENOMIC DNA]</scope>
    <source>
        <strain evidence="4 5">SKKU-2015</strain>
        <tissue evidence="4">Whole body</tissue>
    </source>
</reference>
<dbReference type="Proteomes" id="UP000247409">
    <property type="component" value="Unassembled WGS sequence"/>
</dbReference>
<feature type="compositionally biased region" description="Basic residues" evidence="2">
    <location>
        <begin position="369"/>
        <end position="379"/>
    </location>
</feature>
<sequence length="388" mass="42449">MEDAAVEKGIDQSDVLEKYKAAGALVDDAFDLVRRAAYAGIAIRTLCQLGDTVITNKAAGVYSKARTESGERLEKGVAFPTCICVNNCVSHFCPIETDANADAKLQAGDQITIQFGAHIDGYAALAAHTLVVRERKEAVAAPVLRGRAADVVKGAYTAANAALRLMKVGNSNDQVSDLLAAVAKEFGVELLEGVLSHQMKRYVIDGSKVIMNKQTLESRADCWQFEAYEVYNLDVVMSTGDGKAIQKDTRETVYKRQVDVDYQLKMKTSRQMFAEINKSHPTMPFTLRALSDAKKARMAMTEMMKHNLVTAYPVLYEKDGAVIGRCSMTVLITANNTLVATKTEMPAVESDKEVQNEEVKALLAMAMDKKKRKKRKRKGGSGGEAMET</sequence>
<feature type="domain" description="Peptidase M24" evidence="3">
    <location>
        <begin position="17"/>
        <end position="206"/>
    </location>
</feature>
<dbReference type="FunFam" id="1.10.10.10:FF:000029">
    <property type="entry name" value="Proliferation-associated 2G4, a"/>
    <property type="match status" value="1"/>
</dbReference>
<protein>
    <recommendedName>
        <fullName evidence="3">Peptidase M24 domain-containing protein</fullName>
    </recommendedName>
</protein>
<dbReference type="Gene3D" id="1.10.10.10">
    <property type="entry name" value="Winged helix-like DNA-binding domain superfamily/Winged helix DNA-binding domain"/>
    <property type="match status" value="1"/>
</dbReference>
<evidence type="ECO:0000313" key="4">
    <source>
        <dbReference type="EMBL" id="PXF45479.1"/>
    </source>
</evidence>
<proteinExistence type="inferred from homology"/>
<evidence type="ECO:0000313" key="5">
    <source>
        <dbReference type="Proteomes" id="UP000247409"/>
    </source>
</evidence>
<organism evidence="4 5">
    <name type="scientific">Gracilariopsis chorda</name>
    <dbReference type="NCBI Taxonomy" id="448386"/>
    <lineage>
        <taxon>Eukaryota</taxon>
        <taxon>Rhodophyta</taxon>
        <taxon>Florideophyceae</taxon>
        <taxon>Rhodymeniophycidae</taxon>
        <taxon>Gracilariales</taxon>
        <taxon>Gracilariaceae</taxon>
        <taxon>Gracilariopsis</taxon>
    </lineage>
</organism>
<accession>A0A2V3ITQ4</accession>
<dbReference type="InterPro" id="IPR000994">
    <property type="entry name" value="Pept_M24"/>
</dbReference>
<comment type="similarity">
    <text evidence="1">Belongs to the peptidase M24 family.</text>
</comment>
<evidence type="ECO:0000256" key="1">
    <source>
        <dbReference type="ARBA" id="ARBA00007319"/>
    </source>
</evidence>
<dbReference type="PANTHER" id="PTHR10804:SF11">
    <property type="entry name" value="PROLIFERATION-ASSOCIATED PROTEIN 2G4"/>
    <property type="match status" value="1"/>
</dbReference>
<dbReference type="InterPro" id="IPR036390">
    <property type="entry name" value="WH_DNA-bd_sf"/>
</dbReference>
<dbReference type="EMBL" id="NBIV01000060">
    <property type="protein sequence ID" value="PXF45479.1"/>
    <property type="molecule type" value="Genomic_DNA"/>
</dbReference>
<dbReference type="InterPro" id="IPR036388">
    <property type="entry name" value="WH-like_DNA-bd_sf"/>
</dbReference>
<keyword evidence="5" id="KW-1185">Reference proteome</keyword>
<dbReference type="STRING" id="448386.A0A2V3ITQ4"/>
<feature type="region of interest" description="Disordered" evidence="2">
    <location>
        <begin position="365"/>
        <end position="388"/>
    </location>
</feature>
<evidence type="ECO:0000256" key="2">
    <source>
        <dbReference type="SAM" id="MobiDB-lite"/>
    </source>
</evidence>
<dbReference type="Gene3D" id="3.90.230.10">
    <property type="entry name" value="Creatinase/methionine aminopeptidase superfamily"/>
    <property type="match status" value="1"/>
</dbReference>
<dbReference type="OrthoDB" id="5876363at2759"/>
<dbReference type="InterPro" id="IPR047113">
    <property type="entry name" value="PA2G4/ARX1"/>
</dbReference>
<dbReference type="PANTHER" id="PTHR10804">
    <property type="entry name" value="PROTEASE FAMILY M24 METHIONYL AMINOPEPTIDASE, AMINOPEPTIDASE P"/>
    <property type="match status" value="1"/>
</dbReference>
<dbReference type="Pfam" id="PF00557">
    <property type="entry name" value="Peptidase_M24"/>
    <property type="match status" value="1"/>
</dbReference>